<dbReference type="CDD" id="cd06267">
    <property type="entry name" value="PBP1_LacI_sugar_binding-like"/>
    <property type="match status" value="1"/>
</dbReference>
<keyword evidence="7" id="KW-1185">Reference proteome</keyword>
<evidence type="ECO:0000313" key="7">
    <source>
        <dbReference type="Proteomes" id="UP000184386"/>
    </source>
</evidence>
<evidence type="ECO:0000256" key="2">
    <source>
        <dbReference type="ARBA" id="ARBA00023015"/>
    </source>
</evidence>
<dbReference type="SUPFAM" id="SSF53822">
    <property type="entry name" value="Periplasmic binding protein-like I"/>
    <property type="match status" value="1"/>
</dbReference>
<dbReference type="Gene3D" id="3.40.50.2300">
    <property type="match status" value="2"/>
</dbReference>
<dbReference type="PROSITE" id="PS00356">
    <property type="entry name" value="HTH_LACI_1"/>
    <property type="match status" value="1"/>
</dbReference>
<evidence type="ECO:0000256" key="3">
    <source>
        <dbReference type="ARBA" id="ARBA00023125"/>
    </source>
</evidence>
<reference evidence="6 7" key="1">
    <citation type="submission" date="2016-11" db="EMBL/GenBank/DDBJ databases">
        <authorList>
            <person name="Jaros S."/>
            <person name="Januszkiewicz K."/>
            <person name="Wedrychowicz H."/>
        </authorList>
    </citation>
    <scope>NUCLEOTIDE SEQUENCE [LARGE SCALE GENOMIC DNA]</scope>
    <source>
        <strain evidence="6 7">DSM 15929</strain>
    </source>
</reference>
<dbReference type="PANTHER" id="PTHR30146:SF148">
    <property type="entry name" value="HTH-TYPE TRANSCRIPTIONAL REPRESSOR PURR-RELATED"/>
    <property type="match status" value="1"/>
</dbReference>
<dbReference type="InterPro" id="IPR010982">
    <property type="entry name" value="Lambda_DNA-bd_dom_sf"/>
</dbReference>
<dbReference type="SMART" id="SM00354">
    <property type="entry name" value="HTH_LACI"/>
    <property type="match status" value="1"/>
</dbReference>
<dbReference type="InterPro" id="IPR028082">
    <property type="entry name" value="Peripla_BP_I"/>
</dbReference>
<evidence type="ECO:0000256" key="1">
    <source>
        <dbReference type="ARBA" id="ARBA00022491"/>
    </source>
</evidence>
<dbReference type="Proteomes" id="UP000184386">
    <property type="component" value="Unassembled WGS sequence"/>
</dbReference>
<dbReference type="InterPro" id="IPR001761">
    <property type="entry name" value="Peripla_BP/Lac1_sug-bd_dom"/>
</dbReference>
<feature type="domain" description="HTH lacI-type" evidence="5">
    <location>
        <begin position="7"/>
        <end position="62"/>
    </location>
</feature>
<dbReference type="RefSeq" id="WP_084124336.1">
    <property type="nucleotide sequence ID" value="NZ_FRAC01000016.1"/>
</dbReference>
<dbReference type="AlphaFoldDB" id="A0A1M6UUI0"/>
<dbReference type="Gene3D" id="1.10.260.40">
    <property type="entry name" value="lambda repressor-like DNA-binding domains"/>
    <property type="match status" value="1"/>
</dbReference>
<evidence type="ECO:0000313" key="6">
    <source>
        <dbReference type="EMBL" id="SHK72877.1"/>
    </source>
</evidence>
<dbReference type="Pfam" id="PF00356">
    <property type="entry name" value="LacI"/>
    <property type="match status" value="1"/>
</dbReference>
<dbReference type="GO" id="GO:0000976">
    <property type="term" value="F:transcription cis-regulatory region binding"/>
    <property type="evidence" value="ECO:0007669"/>
    <property type="project" value="TreeGrafter"/>
</dbReference>
<dbReference type="CDD" id="cd01392">
    <property type="entry name" value="HTH_LacI"/>
    <property type="match status" value="1"/>
</dbReference>
<organism evidence="6 7">
    <name type="scientific">Anaerocolumna jejuensis DSM 15929</name>
    <dbReference type="NCBI Taxonomy" id="1121322"/>
    <lineage>
        <taxon>Bacteria</taxon>
        <taxon>Bacillati</taxon>
        <taxon>Bacillota</taxon>
        <taxon>Clostridia</taxon>
        <taxon>Lachnospirales</taxon>
        <taxon>Lachnospiraceae</taxon>
        <taxon>Anaerocolumna</taxon>
    </lineage>
</organism>
<dbReference type="Pfam" id="PF00532">
    <property type="entry name" value="Peripla_BP_1"/>
    <property type="match status" value="1"/>
</dbReference>
<dbReference type="GO" id="GO:0003700">
    <property type="term" value="F:DNA-binding transcription factor activity"/>
    <property type="evidence" value="ECO:0007669"/>
    <property type="project" value="TreeGrafter"/>
</dbReference>
<keyword evidence="4" id="KW-0804">Transcription</keyword>
<keyword evidence="1" id="KW-0678">Repressor</keyword>
<evidence type="ECO:0000256" key="4">
    <source>
        <dbReference type="ARBA" id="ARBA00023163"/>
    </source>
</evidence>
<keyword evidence="2" id="KW-0805">Transcription regulation</keyword>
<protein>
    <submittedName>
        <fullName evidence="6">LacI family transcriptional regulator</fullName>
    </submittedName>
</protein>
<dbReference type="STRING" id="1121322.SAMN02745136_03193"/>
<keyword evidence="3" id="KW-0238">DNA-binding</keyword>
<dbReference type="PANTHER" id="PTHR30146">
    <property type="entry name" value="LACI-RELATED TRANSCRIPTIONAL REPRESSOR"/>
    <property type="match status" value="1"/>
</dbReference>
<gene>
    <name evidence="6" type="ORF">SAMN02745136_03193</name>
</gene>
<dbReference type="InterPro" id="IPR000843">
    <property type="entry name" value="HTH_LacI"/>
</dbReference>
<dbReference type="SUPFAM" id="SSF47413">
    <property type="entry name" value="lambda repressor-like DNA-binding domains"/>
    <property type="match status" value="1"/>
</dbReference>
<evidence type="ECO:0000259" key="5">
    <source>
        <dbReference type="PROSITE" id="PS50932"/>
    </source>
</evidence>
<accession>A0A1M6UUI0</accession>
<dbReference type="EMBL" id="FRAC01000016">
    <property type="protein sequence ID" value="SHK72877.1"/>
    <property type="molecule type" value="Genomic_DNA"/>
</dbReference>
<proteinExistence type="predicted"/>
<dbReference type="PROSITE" id="PS50932">
    <property type="entry name" value="HTH_LACI_2"/>
    <property type="match status" value="1"/>
</dbReference>
<name>A0A1M6UUI0_9FIRM</name>
<dbReference type="OrthoDB" id="9775106at2"/>
<sequence>MIYLARATIRDIAVKAGVSITTVSLVLNGKELRIASATKKKIIRIANELNYRPNQLAVGLITKKTNTIGLIVPDISNTFFGELAKGAEKEASSCAYNIILCNTNDNPDKDVEYLNILLDRGVDAVIMVPSANSADSMAKKCLTLMEQCQKPLVLVDRIKMGEKHTSISVDHEQGGYIATKYLIENGHTRIGCITGPLGMLNSRLRFLGYKKALKDSDIRFQAKYVEEGNYHVEDGERLAEGLFENKVTAIFAFNDLMAYGVYKAAAKLGCRMPEDISVVGFDDLFYSSIMEVPLTTIHQPSYEIGEAAVRRIAELVKDENTKKEAIIFKPKLIVRNSVQNINR</sequence>